<organism evidence="1 2">
    <name type="scientific">Paractinoplanes durhamensis</name>
    <dbReference type="NCBI Taxonomy" id="113563"/>
    <lineage>
        <taxon>Bacteria</taxon>
        <taxon>Bacillati</taxon>
        <taxon>Actinomycetota</taxon>
        <taxon>Actinomycetes</taxon>
        <taxon>Micromonosporales</taxon>
        <taxon>Micromonosporaceae</taxon>
        <taxon>Paractinoplanes</taxon>
    </lineage>
</organism>
<dbReference type="Proteomes" id="UP000637628">
    <property type="component" value="Unassembled WGS sequence"/>
</dbReference>
<proteinExistence type="predicted"/>
<dbReference type="EMBL" id="BOML01000103">
    <property type="protein sequence ID" value="GIE08104.1"/>
    <property type="molecule type" value="Genomic_DNA"/>
</dbReference>
<comment type="caution">
    <text evidence="1">The sequence shown here is derived from an EMBL/GenBank/DDBJ whole genome shotgun (WGS) entry which is preliminary data.</text>
</comment>
<protein>
    <submittedName>
        <fullName evidence="1">Uncharacterized protein</fullName>
    </submittedName>
</protein>
<gene>
    <name evidence="1" type="ORF">Adu01nite_94540</name>
</gene>
<name>A0ABQ3ZE77_9ACTN</name>
<accession>A0ABQ3ZE77</accession>
<keyword evidence="2" id="KW-1185">Reference proteome</keyword>
<reference evidence="1 2" key="1">
    <citation type="submission" date="2021-01" db="EMBL/GenBank/DDBJ databases">
        <title>Whole genome shotgun sequence of Actinoplanes durhamensis NBRC 14914.</title>
        <authorList>
            <person name="Komaki H."/>
            <person name="Tamura T."/>
        </authorList>
    </citation>
    <scope>NUCLEOTIDE SEQUENCE [LARGE SCALE GENOMIC DNA]</scope>
    <source>
        <strain evidence="1 2">NBRC 14914</strain>
    </source>
</reference>
<evidence type="ECO:0000313" key="2">
    <source>
        <dbReference type="Proteomes" id="UP000637628"/>
    </source>
</evidence>
<sequence>MSALASPPEHADPITRLGFDQACAGAVFAALRSGGLEEARRVVNALHLNTRKTTLGECVAHINHGFTALRLDVGARFHG</sequence>
<evidence type="ECO:0000313" key="1">
    <source>
        <dbReference type="EMBL" id="GIE08104.1"/>
    </source>
</evidence>
<dbReference type="RefSeq" id="WP_203735938.1">
    <property type="nucleotide sequence ID" value="NZ_BAAATX010000076.1"/>
</dbReference>